<name>A0A2T0FD99_9ASCO</name>
<dbReference type="PANTHER" id="PTHR46582">
    <property type="entry name" value="ZINC FINGER CCCH DOMAIN-CONTAINING PROTEIN 18"/>
    <property type="match status" value="1"/>
</dbReference>
<comment type="caution">
    <text evidence="4">The sequence shown here is derived from an EMBL/GenBank/DDBJ whole genome shotgun (WGS) entry which is preliminary data.</text>
</comment>
<dbReference type="Pfam" id="PF12253">
    <property type="entry name" value="CAF1A_dimeriz"/>
    <property type="match status" value="1"/>
</dbReference>
<dbReference type="GO" id="GO:0071011">
    <property type="term" value="C:precatalytic spliceosome"/>
    <property type="evidence" value="ECO:0007669"/>
    <property type="project" value="TreeGrafter"/>
</dbReference>
<proteinExistence type="predicted"/>
<evidence type="ECO:0000256" key="1">
    <source>
        <dbReference type="SAM" id="MobiDB-lite"/>
    </source>
</evidence>
<feature type="compositionally biased region" description="Acidic residues" evidence="1">
    <location>
        <begin position="295"/>
        <end position="323"/>
    </location>
</feature>
<sequence length="467" mass="54170">MLKREGESLAEPVAKQAKVDVEEDRAERERLRLEEKARKEAERNRAKQEREEKRLAEKARKEQERLEERQRREAEREAKKKERDEEKARKEAEREAEKARKEAEREAEKARKEAEKEAERARKEAEKEQERARKEAEKRKEAEGQLKINTFFKAKPLAKVEAEPEPECDYEKYFLPYHQKANSKIYTAPTFDPVSSADTLAWLKTETFAPPKFDYLSANQVEAHLCMVTETEMPSLLAKLDIRHIQFAENLRPPYVGTIAEVDKDSIEQLYTNPSQRLLELNYDYDSDYEWFQEEDDGEDLGDDDGSEEDEDDDDMDEFVTSDDETKRMQITGPLTPLVVWNNGETNCLSSFTVEFLLDLPLNPLKDYWTVPKDKPEKSTDAGSEALSPEATKALLHSVHGRKMNQTLLVELLKQEFPQVPKTAILATVRASAKRLGGKESDKKWVVNKDLCNMYEIPRLTPELTPE</sequence>
<dbReference type="AlphaFoldDB" id="A0A2T0FD99"/>
<reference evidence="4 5" key="1">
    <citation type="submission" date="2017-04" db="EMBL/GenBank/DDBJ databases">
        <title>Genome sequencing of [Candida] sorbophila.</title>
        <authorList>
            <person name="Ahn J.O."/>
        </authorList>
    </citation>
    <scope>NUCLEOTIDE SEQUENCE [LARGE SCALE GENOMIC DNA]</scope>
    <source>
        <strain evidence="4 5">DS02</strain>
    </source>
</reference>
<gene>
    <name evidence="4" type="ORF">B9G98_00603</name>
</gene>
<organism evidence="4 5">
    <name type="scientific">Wickerhamiella sorbophila</name>
    <dbReference type="NCBI Taxonomy" id="45607"/>
    <lineage>
        <taxon>Eukaryota</taxon>
        <taxon>Fungi</taxon>
        <taxon>Dikarya</taxon>
        <taxon>Ascomycota</taxon>
        <taxon>Saccharomycotina</taxon>
        <taxon>Dipodascomycetes</taxon>
        <taxon>Dipodascales</taxon>
        <taxon>Trichomonascaceae</taxon>
        <taxon>Wickerhamiella</taxon>
    </lineage>
</organism>
<dbReference type="InterPro" id="IPR048800">
    <property type="entry name" value="Cac1-like_C"/>
</dbReference>
<feature type="region of interest" description="Disordered" evidence="1">
    <location>
        <begin position="1"/>
        <end position="142"/>
    </location>
</feature>
<dbReference type="InterPro" id="IPR052647">
    <property type="entry name" value="Zinc_finger_CCCH-type"/>
</dbReference>
<feature type="region of interest" description="Disordered" evidence="1">
    <location>
        <begin position="295"/>
        <end position="327"/>
    </location>
</feature>
<feature type="compositionally biased region" description="Basic and acidic residues" evidence="1">
    <location>
        <begin position="17"/>
        <end position="142"/>
    </location>
</feature>
<keyword evidence="5" id="KW-1185">Reference proteome</keyword>
<evidence type="ECO:0000313" key="4">
    <source>
        <dbReference type="EMBL" id="PRT52983.1"/>
    </source>
</evidence>
<dbReference type="GeneID" id="36514352"/>
<evidence type="ECO:0000259" key="2">
    <source>
        <dbReference type="Pfam" id="PF12253"/>
    </source>
</evidence>
<dbReference type="GO" id="GO:0003723">
    <property type="term" value="F:RNA binding"/>
    <property type="evidence" value="ECO:0007669"/>
    <property type="project" value="TreeGrafter"/>
</dbReference>
<evidence type="ECO:0000313" key="5">
    <source>
        <dbReference type="Proteomes" id="UP000238350"/>
    </source>
</evidence>
<dbReference type="Pfam" id="PF21796">
    <property type="entry name" value="Cac1_C"/>
    <property type="match status" value="1"/>
</dbReference>
<protein>
    <submittedName>
        <fullName evidence="4">Chromatin assembly factor 1 subunit rlf2</fullName>
    </submittedName>
</protein>
<dbReference type="EMBL" id="NDIQ01000001">
    <property type="protein sequence ID" value="PRT52983.1"/>
    <property type="molecule type" value="Genomic_DNA"/>
</dbReference>
<feature type="domain" description="Chromatin assembly factor 1 subunit A dimerization" evidence="2">
    <location>
        <begin position="244"/>
        <end position="317"/>
    </location>
</feature>
<evidence type="ECO:0000259" key="3">
    <source>
        <dbReference type="Pfam" id="PF21796"/>
    </source>
</evidence>
<dbReference type="RefSeq" id="XP_024662929.1">
    <property type="nucleotide sequence ID" value="XM_024807161.1"/>
</dbReference>
<dbReference type="InterPro" id="IPR022043">
    <property type="entry name" value="CAF1A_DD"/>
</dbReference>
<dbReference type="Proteomes" id="UP000238350">
    <property type="component" value="Unassembled WGS sequence"/>
</dbReference>
<accession>A0A2T0FD99</accession>
<feature type="domain" description="Chromatin assembly factor 1 subunit Cac1-like C-terminal" evidence="3">
    <location>
        <begin position="394"/>
        <end position="447"/>
    </location>
</feature>
<dbReference type="PANTHER" id="PTHR46582:SF1">
    <property type="entry name" value="ZINC FINGER CCCH DOMAIN-CONTAINING PROTEIN 18"/>
    <property type="match status" value="1"/>
</dbReference>
<dbReference type="STRING" id="45607.A0A2T0FD99"/>
<dbReference type="CDD" id="cd06503">
    <property type="entry name" value="ATP-synt_Fo_b"/>
    <property type="match status" value="1"/>
</dbReference>
<dbReference type="OrthoDB" id="79480at2759"/>